<evidence type="ECO:0000256" key="2">
    <source>
        <dbReference type="ARBA" id="ARBA00022576"/>
    </source>
</evidence>
<feature type="modified residue" description="N6-(pyridoxal phosphate)lysine" evidence="7 9">
    <location>
        <position position="199"/>
    </location>
</feature>
<dbReference type="PANTHER" id="PTHR42778:SF1">
    <property type="entry name" value="2-AMINOETHYLPHOSPHONATE--PYRUVATE TRANSAMINASE"/>
    <property type="match status" value="1"/>
</dbReference>
<dbReference type="PIRSF" id="PIRSF000524">
    <property type="entry name" value="SPT"/>
    <property type="match status" value="1"/>
</dbReference>
<dbReference type="InterPro" id="IPR000192">
    <property type="entry name" value="Aminotrans_V_dom"/>
</dbReference>
<comment type="catalytic activity">
    <reaction evidence="6 7">
        <text>(2-aminoethyl)phosphonate + pyruvate = phosphonoacetaldehyde + L-alanine</text>
        <dbReference type="Rhea" id="RHEA:17021"/>
        <dbReference type="ChEBI" id="CHEBI:15361"/>
        <dbReference type="ChEBI" id="CHEBI:57418"/>
        <dbReference type="ChEBI" id="CHEBI:57972"/>
        <dbReference type="ChEBI" id="CHEBI:58383"/>
        <dbReference type="EC" id="2.6.1.37"/>
    </reaction>
</comment>
<dbReference type="InterPro" id="IPR015424">
    <property type="entry name" value="PyrdxlP-dep_Trfase"/>
</dbReference>
<dbReference type="GO" id="GO:0047304">
    <property type="term" value="F:2-aminoethylphosphonate-pyruvate transaminase activity"/>
    <property type="evidence" value="ECO:0007669"/>
    <property type="project" value="UniProtKB-UniRule"/>
</dbReference>
<evidence type="ECO:0000256" key="5">
    <source>
        <dbReference type="ARBA" id="ARBA00023317"/>
    </source>
</evidence>
<dbReference type="STRING" id="112901.SAMN04488500_11775"/>
<proteinExistence type="inferred from homology"/>
<evidence type="ECO:0000313" key="11">
    <source>
        <dbReference type="EMBL" id="SMC99571.1"/>
    </source>
</evidence>
<evidence type="ECO:0000259" key="10">
    <source>
        <dbReference type="Pfam" id="PF00266"/>
    </source>
</evidence>
<evidence type="ECO:0000256" key="8">
    <source>
        <dbReference type="PIRSR" id="PIRSR000524-1"/>
    </source>
</evidence>
<evidence type="ECO:0000256" key="7">
    <source>
        <dbReference type="HAMAP-Rule" id="MF_01376"/>
    </source>
</evidence>
<accession>A0A1W2DQ76</accession>
<comment type="function">
    <text evidence="7">Involved in phosphonate degradation.</text>
</comment>
<dbReference type="InterPro" id="IPR015422">
    <property type="entry name" value="PyrdxlP-dep_Trfase_small"/>
</dbReference>
<evidence type="ECO:0000256" key="1">
    <source>
        <dbReference type="ARBA" id="ARBA00001933"/>
    </source>
</evidence>
<comment type="subunit">
    <text evidence="7">Homodimer.</text>
</comment>
<name>A0A1W2DQ76_9FIRM</name>
<keyword evidence="4 7" id="KW-0663">Pyridoxal phosphate</keyword>
<gene>
    <name evidence="7" type="primary">phnW</name>
    <name evidence="11" type="ORF">SAMN04488500_11775</name>
</gene>
<keyword evidence="3 7" id="KW-0808">Transferase</keyword>
<dbReference type="Gene3D" id="3.40.640.10">
    <property type="entry name" value="Type I PLP-dependent aspartate aminotransferase-like (Major domain)"/>
    <property type="match status" value="1"/>
</dbReference>
<evidence type="ECO:0000256" key="6">
    <source>
        <dbReference type="ARBA" id="ARBA00049460"/>
    </source>
</evidence>
<dbReference type="PANTHER" id="PTHR42778">
    <property type="entry name" value="2-AMINOETHYLPHOSPHONATE--PYRUVATE TRANSAMINASE"/>
    <property type="match status" value="1"/>
</dbReference>
<dbReference type="NCBIfam" id="TIGR03301">
    <property type="entry name" value="PhnW-AepZ"/>
    <property type="match status" value="1"/>
</dbReference>
<dbReference type="GO" id="GO:0019700">
    <property type="term" value="P:organic phosphonate catabolic process"/>
    <property type="evidence" value="ECO:0007669"/>
    <property type="project" value="UniProtKB-UniRule"/>
</dbReference>
<feature type="binding site" evidence="8">
    <location>
        <position position="343"/>
    </location>
    <ligand>
        <name>substrate</name>
    </ligand>
</feature>
<dbReference type="Pfam" id="PF00266">
    <property type="entry name" value="Aminotran_5"/>
    <property type="match status" value="1"/>
</dbReference>
<dbReference type="Proteomes" id="UP000192738">
    <property type="component" value="Unassembled WGS sequence"/>
</dbReference>
<dbReference type="InterPro" id="IPR024169">
    <property type="entry name" value="SP_NH2Trfase/AEP_transaminase"/>
</dbReference>
<keyword evidence="12" id="KW-1185">Reference proteome</keyword>
<comment type="similarity">
    <text evidence="7">Belongs to the class-V pyridoxal-phosphate-dependent aminotransferase family. PhnW subfamily.</text>
</comment>
<reference evidence="11 12" key="1">
    <citation type="submission" date="2017-04" db="EMBL/GenBank/DDBJ databases">
        <authorList>
            <person name="Afonso C.L."/>
            <person name="Miller P.J."/>
            <person name="Scott M.A."/>
            <person name="Spackman E."/>
            <person name="Goraichik I."/>
            <person name="Dimitrov K.M."/>
            <person name="Suarez D.L."/>
            <person name="Swayne D.E."/>
        </authorList>
    </citation>
    <scope>NUCLEOTIDE SEQUENCE [LARGE SCALE GENOMIC DNA]</scope>
    <source>
        <strain evidence="11 12">DSM 5090</strain>
    </source>
</reference>
<dbReference type="InterPro" id="IPR012703">
    <property type="entry name" value="NH2EtPonate_pyrv_transaminase"/>
</dbReference>
<dbReference type="AlphaFoldDB" id="A0A1W2DQ76"/>
<comment type="cofactor">
    <cofactor evidence="1 7 9">
        <name>pyridoxal 5'-phosphate</name>
        <dbReference type="ChEBI" id="CHEBI:597326"/>
    </cofactor>
</comment>
<dbReference type="InterPro" id="IPR015421">
    <property type="entry name" value="PyrdxlP-dep_Trfase_major"/>
</dbReference>
<sequence length="371" mass="41627">MKGAKAYMNRYKLLTPGPLTTSCTVKEEMLFDRCTWDDEYKQITQKIRGQLLELAAVAPDEYTAVLLQGSGSFGVEAVLTTAIKPEDKCLIITNGAYGERIVTMANYLGIRHVVHSVRYDQAPAAADISKILVNDQAITHIVMVHCETTTGILNPLEEIAALAKEYGKTLIIDAMSSFGGIEIKVQQLGIDYLISSANKCIQGVPGFCFVVAKIEQLVRSQGNSRSLSFDLYDQWQHMDKDGKWRFTSPTHVVAAFSKALDELGAEGGVAARYKRYQATNRLLRNKLKQIGINAYIGEEHQSPIITTFLFPYEGFNFEDFYHYVKARGFVLYPGKLTDIDTFRIGNIGEIYEADIQKLCSIVEEYMRRPKK</sequence>
<dbReference type="PROSITE" id="PS51257">
    <property type="entry name" value="PROKAR_LIPOPROTEIN"/>
    <property type="match status" value="1"/>
</dbReference>
<feature type="domain" description="Aminotransferase class V" evidence="10">
    <location>
        <begin position="40"/>
        <end position="331"/>
    </location>
</feature>
<dbReference type="NCBIfam" id="NF010006">
    <property type="entry name" value="PRK13479.1"/>
    <property type="match status" value="1"/>
</dbReference>
<organism evidence="11 12">
    <name type="scientific">Sporomusa malonica</name>
    <dbReference type="NCBI Taxonomy" id="112901"/>
    <lineage>
        <taxon>Bacteria</taxon>
        <taxon>Bacillati</taxon>
        <taxon>Bacillota</taxon>
        <taxon>Negativicutes</taxon>
        <taxon>Selenomonadales</taxon>
        <taxon>Sporomusaceae</taxon>
        <taxon>Sporomusa</taxon>
    </lineage>
</organism>
<evidence type="ECO:0000256" key="4">
    <source>
        <dbReference type="ARBA" id="ARBA00022898"/>
    </source>
</evidence>
<dbReference type="Gene3D" id="3.90.1150.10">
    <property type="entry name" value="Aspartate Aminotransferase, domain 1"/>
    <property type="match status" value="1"/>
</dbReference>
<dbReference type="EMBL" id="FWXI01000017">
    <property type="protein sequence ID" value="SMC99571.1"/>
    <property type="molecule type" value="Genomic_DNA"/>
</dbReference>
<keyword evidence="2 7" id="KW-0032">Aminotransferase</keyword>
<dbReference type="HAMAP" id="MF_01376">
    <property type="entry name" value="PhnW_aminotrans_5"/>
    <property type="match status" value="1"/>
</dbReference>
<evidence type="ECO:0000256" key="9">
    <source>
        <dbReference type="PIRSR" id="PIRSR000524-50"/>
    </source>
</evidence>
<dbReference type="NCBIfam" id="TIGR02326">
    <property type="entry name" value="transamin_PhnW"/>
    <property type="match status" value="1"/>
</dbReference>
<protein>
    <recommendedName>
        <fullName evidence="7">2-aminoethylphosphonate--pyruvate transaminase</fullName>
        <ecNumber evidence="7">2.6.1.37</ecNumber>
    </recommendedName>
    <alternativeName>
        <fullName evidence="7">2-aminoethylphosphonate aminotransferase</fullName>
    </alternativeName>
    <alternativeName>
        <fullName evidence="7">AEP transaminase</fullName>
        <shortName evidence="7">AEPT</shortName>
    </alternativeName>
</protein>
<evidence type="ECO:0000313" key="12">
    <source>
        <dbReference type="Proteomes" id="UP000192738"/>
    </source>
</evidence>
<evidence type="ECO:0000256" key="3">
    <source>
        <dbReference type="ARBA" id="ARBA00022679"/>
    </source>
</evidence>
<dbReference type="SUPFAM" id="SSF53383">
    <property type="entry name" value="PLP-dependent transferases"/>
    <property type="match status" value="1"/>
</dbReference>
<keyword evidence="5 7" id="KW-0670">Pyruvate</keyword>
<dbReference type="EC" id="2.6.1.37" evidence="7"/>